<dbReference type="InterPro" id="IPR003675">
    <property type="entry name" value="Rce1/LyrA-like_dom"/>
</dbReference>
<dbReference type="AlphaFoldDB" id="A0A419QZU8"/>
<dbReference type="GO" id="GO:0080120">
    <property type="term" value="P:CAAX-box protein maturation"/>
    <property type="evidence" value="ECO:0007669"/>
    <property type="project" value="UniProtKB-ARBA"/>
</dbReference>
<feature type="domain" description="CAAX prenyl protease 2/Lysostaphin resistance protein A-like" evidence="2">
    <location>
        <begin position="135"/>
        <end position="227"/>
    </location>
</feature>
<evidence type="ECO:0000313" key="4">
    <source>
        <dbReference type="Proteomes" id="UP000284322"/>
    </source>
</evidence>
<name>A0A419QZU8_9SPHN</name>
<dbReference type="PANTHER" id="PTHR39430:SF1">
    <property type="entry name" value="PROTEASE"/>
    <property type="match status" value="1"/>
</dbReference>
<keyword evidence="4" id="KW-1185">Reference proteome</keyword>
<dbReference type="RefSeq" id="WP_120109815.1">
    <property type="nucleotide sequence ID" value="NZ_RAHJ01000019.1"/>
</dbReference>
<organism evidence="3 4">
    <name type="scientific">Tsuneonella suprasediminis</name>
    <dbReference type="NCBI Taxonomy" id="2306996"/>
    <lineage>
        <taxon>Bacteria</taxon>
        <taxon>Pseudomonadati</taxon>
        <taxon>Pseudomonadota</taxon>
        <taxon>Alphaproteobacteria</taxon>
        <taxon>Sphingomonadales</taxon>
        <taxon>Erythrobacteraceae</taxon>
        <taxon>Tsuneonella</taxon>
    </lineage>
</organism>
<evidence type="ECO:0000259" key="2">
    <source>
        <dbReference type="Pfam" id="PF02517"/>
    </source>
</evidence>
<dbReference type="PANTHER" id="PTHR39430">
    <property type="entry name" value="MEMBRANE-ASSOCIATED PROTEASE-RELATED"/>
    <property type="match status" value="1"/>
</dbReference>
<dbReference type="GO" id="GO:0008237">
    <property type="term" value="F:metallopeptidase activity"/>
    <property type="evidence" value="ECO:0007669"/>
    <property type="project" value="UniProtKB-KW"/>
</dbReference>
<keyword evidence="1" id="KW-0472">Membrane</keyword>
<dbReference type="GO" id="GO:0006508">
    <property type="term" value="P:proteolysis"/>
    <property type="evidence" value="ECO:0007669"/>
    <property type="project" value="UniProtKB-KW"/>
</dbReference>
<dbReference type="Pfam" id="PF02517">
    <property type="entry name" value="Rce1-like"/>
    <property type="match status" value="1"/>
</dbReference>
<reference evidence="3 4" key="1">
    <citation type="submission" date="2018-09" db="EMBL/GenBank/DDBJ databases">
        <title>Altererythrobacter sp.Ery1 and Ery12, the genome sequencing of novel strains in genus Alterythrobacter.</title>
        <authorList>
            <person name="Cheng H."/>
            <person name="Wu Y.-H."/>
            <person name="Fang C."/>
            <person name="Xu X.-W."/>
        </authorList>
    </citation>
    <scope>NUCLEOTIDE SEQUENCE [LARGE SCALE GENOMIC DNA]</scope>
    <source>
        <strain evidence="3 4">Ery12</strain>
    </source>
</reference>
<sequence>MTTSFDPDFLPRRAPLWRQVIDFPLIALLVSMVAFAIVFGGLTYLFTIIDLPLSESGMMAFNALFGSAIAIAIYKLVVPRIGTERRDYLSFSGLTPWRWLSIGTGGAAVLMTVIVGLIALLGGYTVSGLGTAQSWLEIVFVAGIQAAVIEEIAFRGILFRYLEDLGGSWFALAATSALFGFAHIANDNATWFSSLAIAVEAGVMLGAAYMLSRSLWLPIGLHFGWNVTQGLVWDVPVSGHAVDGIVEAHPAGPALISGGAFGAEASVIALILASAVGIWLAAKAVRAGHIVRPWWVRRRMAMQEAQASQA</sequence>
<keyword evidence="1" id="KW-1133">Transmembrane helix</keyword>
<keyword evidence="3" id="KW-0482">Metalloprotease</keyword>
<evidence type="ECO:0000256" key="1">
    <source>
        <dbReference type="SAM" id="Phobius"/>
    </source>
</evidence>
<feature type="transmembrane region" description="Helical" evidence="1">
    <location>
        <begin position="58"/>
        <end position="78"/>
    </location>
</feature>
<dbReference type="OrthoDB" id="193898at2"/>
<keyword evidence="1" id="KW-0812">Transmembrane</keyword>
<evidence type="ECO:0000313" key="3">
    <source>
        <dbReference type="EMBL" id="RJX66734.1"/>
    </source>
</evidence>
<comment type="caution">
    <text evidence="3">The sequence shown here is derived from an EMBL/GenBank/DDBJ whole genome shotgun (WGS) entry which is preliminary data.</text>
</comment>
<dbReference type="EMBL" id="RAHJ01000019">
    <property type="protein sequence ID" value="RJX66734.1"/>
    <property type="molecule type" value="Genomic_DNA"/>
</dbReference>
<feature type="transmembrane region" description="Helical" evidence="1">
    <location>
        <begin position="191"/>
        <end position="211"/>
    </location>
</feature>
<proteinExistence type="predicted"/>
<keyword evidence="3" id="KW-0645">Protease</keyword>
<feature type="transmembrane region" description="Helical" evidence="1">
    <location>
        <begin position="21"/>
        <end position="46"/>
    </location>
</feature>
<keyword evidence="3" id="KW-0378">Hydrolase</keyword>
<gene>
    <name evidence="3" type="ORF">D6858_10120</name>
</gene>
<dbReference type="Proteomes" id="UP000284322">
    <property type="component" value="Unassembled WGS sequence"/>
</dbReference>
<feature type="transmembrane region" description="Helical" evidence="1">
    <location>
        <begin position="166"/>
        <end position="185"/>
    </location>
</feature>
<protein>
    <submittedName>
        <fullName evidence="3">CPBP family intramembrane metalloprotease</fullName>
    </submittedName>
</protein>
<dbReference type="GO" id="GO:0004175">
    <property type="term" value="F:endopeptidase activity"/>
    <property type="evidence" value="ECO:0007669"/>
    <property type="project" value="UniProtKB-ARBA"/>
</dbReference>
<feature type="transmembrane region" description="Helical" evidence="1">
    <location>
        <begin position="99"/>
        <end position="122"/>
    </location>
</feature>
<accession>A0A419QZU8</accession>